<feature type="domain" description="AB hydrolase-1" evidence="1">
    <location>
        <begin position="27"/>
        <end position="126"/>
    </location>
</feature>
<proteinExistence type="predicted"/>
<dbReference type="InterPro" id="IPR000073">
    <property type="entry name" value="AB_hydrolase_1"/>
</dbReference>
<dbReference type="EMBL" id="BJZQ01000001">
    <property type="protein sequence ID" value="GEO88022.1"/>
    <property type="molecule type" value="Genomic_DNA"/>
</dbReference>
<comment type="caution">
    <text evidence="2">The sequence shown here is derived from an EMBL/GenBank/DDBJ whole genome shotgun (WGS) entry which is preliminary data.</text>
</comment>
<dbReference type="Gene3D" id="3.40.50.1820">
    <property type="entry name" value="alpha/beta hydrolase"/>
    <property type="match status" value="1"/>
</dbReference>
<name>A0A512HRE2_9ACTN</name>
<sequence>MNTRELSRPDGMTIAFHEWNADVVSVPVVLQHGYVASTETNWLATGVVDALVAAGRRVIGVDARGHGRSGTSGDSALFGEPTMARDICDLMDEMGVEEYHLVGYSMGAVIAVLTAAQDPRVSRLVIGGVGSAVAELGGVDTRVLDADLLVEALLTDGDLSSYPVGVRGFRQFADLLGSDRASLAAQARAVHSGPTDLSRVTVPTLLIAGRDDELATNPQVLADALPDGRLRLVDGDHLAAVMAPDFAPAIIEFLAD</sequence>
<gene>
    <name evidence="2" type="ORF">AFL01nite_03490</name>
</gene>
<dbReference type="SUPFAM" id="SSF53474">
    <property type="entry name" value="alpha/beta-Hydrolases"/>
    <property type="match status" value="1"/>
</dbReference>
<keyword evidence="2" id="KW-0378">Hydrolase</keyword>
<accession>A0A512HRE2</accession>
<dbReference type="PANTHER" id="PTHR43194">
    <property type="entry name" value="HYDROLASE ALPHA/BETA FOLD FAMILY"/>
    <property type="match status" value="1"/>
</dbReference>
<reference evidence="2 3" key="1">
    <citation type="submission" date="2019-07" db="EMBL/GenBank/DDBJ databases">
        <title>Whole genome shotgun sequence of Aeromicrobium flavum NBRC 107625.</title>
        <authorList>
            <person name="Hosoyama A."/>
            <person name="Uohara A."/>
            <person name="Ohji S."/>
            <person name="Ichikawa N."/>
        </authorList>
    </citation>
    <scope>NUCLEOTIDE SEQUENCE [LARGE SCALE GENOMIC DNA]</scope>
    <source>
        <strain evidence="2 3">NBRC 107625</strain>
    </source>
</reference>
<dbReference type="InterPro" id="IPR029058">
    <property type="entry name" value="AB_hydrolase_fold"/>
</dbReference>
<dbReference type="GO" id="GO:0016787">
    <property type="term" value="F:hydrolase activity"/>
    <property type="evidence" value="ECO:0007669"/>
    <property type="project" value="UniProtKB-KW"/>
</dbReference>
<dbReference type="PRINTS" id="PR00111">
    <property type="entry name" value="ABHYDROLASE"/>
</dbReference>
<dbReference type="Pfam" id="PF00561">
    <property type="entry name" value="Abhydrolase_1"/>
    <property type="match status" value="1"/>
</dbReference>
<dbReference type="Proteomes" id="UP000321769">
    <property type="component" value="Unassembled WGS sequence"/>
</dbReference>
<keyword evidence="3" id="KW-1185">Reference proteome</keyword>
<dbReference type="InterPro" id="IPR050228">
    <property type="entry name" value="Carboxylesterase_BioH"/>
</dbReference>
<protein>
    <submittedName>
        <fullName evidence="2">Alpha/beta hydrolase</fullName>
    </submittedName>
</protein>
<dbReference type="PANTHER" id="PTHR43194:SF2">
    <property type="entry name" value="PEROXISOMAL MEMBRANE PROTEIN LPX1"/>
    <property type="match status" value="1"/>
</dbReference>
<evidence type="ECO:0000259" key="1">
    <source>
        <dbReference type="Pfam" id="PF00561"/>
    </source>
</evidence>
<evidence type="ECO:0000313" key="2">
    <source>
        <dbReference type="EMBL" id="GEO88022.1"/>
    </source>
</evidence>
<organism evidence="2 3">
    <name type="scientific">Aeromicrobium flavum</name>
    <dbReference type="NCBI Taxonomy" id="416568"/>
    <lineage>
        <taxon>Bacteria</taxon>
        <taxon>Bacillati</taxon>
        <taxon>Actinomycetota</taxon>
        <taxon>Actinomycetes</taxon>
        <taxon>Propionibacteriales</taxon>
        <taxon>Nocardioidaceae</taxon>
        <taxon>Aeromicrobium</taxon>
    </lineage>
</organism>
<dbReference type="AlphaFoldDB" id="A0A512HRE2"/>
<evidence type="ECO:0000313" key="3">
    <source>
        <dbReference type="Proteomes" id="UP000321769"/>
    </source>
</evidence>